<evidence type="ECO:0000313" key="18">
    <source>
        <dbReference type="EMBL" id="MBC5581822.1"/>
    </source>
</evidence>
<evidence type="ECO:0000256" key="8">
    <source>
        <dbReference type="ARBA" id="ARBA00022771"/>
    </source>
</evidence>
<keyword evidence="13" id="KW-0234">DNA repair</keyword>
<evidence type="ECO:0000256" key="3">
    <source>
        <dbReference type="ARBA" id="ARBA00022723"/>
    </source>
</evidence>
<dbReference type="GO" id="GO:0005737">
    <property type="term" value="C:cytoplasm"/>
    <property type="evidence" value="ECO:0007669"/>
    <property type="project" value="UniProtKB-SubCell"/>
</dbReference>
<keyword evidence="11" id="KW-0267">Excision nuclease</keyword>
<evidence type="ECO:0000256" key="7">
    <source>
        <dbReference type="ARBA" id="ARBA00022769"/>
    </source>
</evidence>
<evidence type="ECO:0000256" key="16">
    <source>
        <dbReference type="ARBA" id="ARBA00042156"/>
    </source>
</evidence>
<keyword evidence="19" id="KW-1185">Reference proteome</keyword>
<dbReference type="GO" id="GO:0006281">
    <property type="term" value="P:DNA repair"/>
    <property type="evidence" value="ECO:0007669"/>
    <property type="project" value="UniProtKB-KW"/>
</dbReference>
<evidence type="ECO:0000259" key="17">
    <source>
        <dbReference type="PROSITE" id="PS50893"/>
    </source>
</evidence>
<evidence type="ECO:0000256" key="11">
    <source>
        <dbReference type="ARBA" id="ARBA00022881"/>
    </source>
</evidence>
<name>A0A923IFD4_9FIRM</name>
<organism evidence="18 19">
    <name type="scientific">Anaerofilum hominis</name>
    <dbReference type="NCBI Taxonomy" id="2763016"/>
    <lineage>
        <taxon>Bacteria</taxon>
        <taxon>Bacillati</taxon>
        <taxon>Bacillota</taxon>
        <taxon>Clostridia</taxon>
        <taxon>Eubacteriales</taxon>
        <taxon>Oscillospiraceae</taxon>
        <taxon>Anaerofilum</taxon>
    </lineage>
</organism>
<feature type="domain" description="ABC transporter" evidence="17">
    <location>
        <begin position="253"/>
        <end position="480"/>
    </location>
</feature>
<gene>
    <name evidence="18" type="ORF">H8S23_09910</name>
</gene>
<comment type="caution">
    <text evidence="18">The sequence shown here is derived from an EMBL/GenBank/DDBJ whole genome shotgun (WGS) entry which is preliminary data.</text>
</comment>
<dbReference type="GO" id="GO:0008270">
    <property type="term" value="F:zinc ion binding"/>
    <property type="evidence" value="ECO:0007669"/>
    <property type="project" value="UniProtKB-KW"/>
</dbReference>
<keyword evidence="2" id="KW-0963">Cytoplasm</keyword>
<protein>
    <recommendedName>
        <fullName evidence="15">UvrABC system protein A</fullName>
    </recommendedName>
    <alternativeName>
        <fullName evidence="16">Excinuclease ABC subunit A</fullName>
    </alternativeName>
</protein>
<dbReference type="GO" id="GO:0004518">
    <property type="term" value="F:nuclease activity"/>
    <property type="evidence" value="ECO:0007669"/>
    <property type="project" value="UniProtKB-KW"/>
</dbReference>
<reference evidence="18" key="1">
    <citation type="submission" date="2020-08" db="EMBL/GenBank/DDBJ databases">
        <title>Genome public.</title>
        <authorList>
            <person name="Liu C."/>
            <person name="Sun Q."/>
        </authorList>
    </citation>
    <scope>NUCLEOTIDE SEQUENCE</scope>
    <source>
        <strain evidence="18">BX8</strain>
    </source>
</reference>
<dbReference type="InterPro" id="IPR017871">
    <property type="entry name" value="ABC_transporter-like_CS"/>
</dbReference>
<evidence type="ECO:0000256" key="13">
    <source>
        <dbReference type="ARBA" id="ARBA00023204"/>
    </source>
</evidence>
<dbReference type="GO" id="GO:0016887">
    <property type="term" value="F:ATP hydrolysis activity"/>
    <property type="evidence" value="ECO:0007669"/>
    <property type="project" value="InterPro"/>
</dbReference>
<keyword evidence="12" id="KW-0238">DNA-binding</keyword>
<evidence type="ECO:0000256" key="5">
    <source>
        <dbReference type="ARBA" id="ARBA00022741"/>
    </source>
</evidence>
<feature type="domain" description="ABC transporter" evidence="17">
    <location>
        <begin position="500"/>
        <end position="814"/>
    </location>
</feature>
<dbReference type="AlphaFoldDB" id="A0A923IFD4"/>
<dbReference type="Gene3D" id="1.10.8.280">
    <property type="entry name" value="ABC transporter ATPase domain-like"/>
    <property type="match status" value="1"/>
</dbReference>
<dbReference type="InterPro" id="IPR003593">
    <property type="entry name" value="AAA+_ATPase"/>
</dbReference>
<dbReference type="Gene3D" id="3.40.50.300">
    <property type="entry name" value="P-loop containing nucleotide triphosphate hydrolases"/>
    <property type="match status" value="2"/>
</dbReference>
<dbReference type="GO" id="GO:0003677">
    <property type="term" value="F:DNA binding"/>
    <property type="evidence" value="ECO:0007669"/>
    <property type="project" value="UniProtKB-KW"/>
</dbReference>
<dbReference type="InterPro" id="IPR027417">
    <property type="entry name" value="P-loop_NTPase"/>
</dbReference>
<evidence type="ECO:0000313" key="19">
    <source>
        <dbReference type="Proteomes" id="UP000659630"/>
    </source>
</evidence>
<evidence type="ECO:0000256" key="9">
    <source>
        <dbReference type="ARBA" id="ARBA00022833"/>
    </source>
</evidence>
<dbReference type="EMBL" id="JACONZ010000003">
    <property type="protein sequence ID" value="MBC5581822.1"/>
    <property type="molecule type" value="Genomic_DNA"/>
</dbReference>
<dbReference type="PANTHER" id="PTHR43152:SF1">
    <property type="entry name" value="UVRA PROTEIN"/>
    <property type="match status" value="1"/>
</dbReference>
<comment type="similarity">
    <text evidence="14">Belongs to the ABC transporter superfamily. UvrA family.</text>
</comment>
<evidence type="ECO:0000256" key="1">
    <source>
        <dbReference type="ARBA" id="ARBA00004496"/>
    </source>
</evidence>
<accession>A0A923IFD4</accession>
<keyword evidence="4" id="KW-0677">Repeat</keyword>
<dbReference type="PROSITE" id="PS50893">
    <property type="entry name" value="ABC_TRANSPORTER_2"/>
    <property type="match status" value="2"/>
</dbReference>
<sequence>MDHILIEGARQGNLKNITVAIPKNKLTVLTGVSGSGKSTLAIDLLYNECQRQYLEAMAYQGIRKPEVDRVRGACPAIQIGQAGANRSPRSTMGTVTGITTGLRMIFEKLCQRACPLCGALIRADQCREETEKRNGEFRVYQYCSSCGGRLDKLTRSHFSFNTREGACPVCQGLGRLHRVDEAAVLREDLPLEQGAVAFWRHRYGEYQIGLYRAALEYYGLPQPDRDLPLGRFSAAQRGLLLHGTGGEEARRLFPDKEPPRTAAQGRFEGVFATLWRRLSEKGGDPLALGDYFVYGPCPACKGERLAPESRAAQVAGVRLPQLAALPLDGLRRWLAGLREGLPRDSLLLAGDYLADADTKLRRLCRVGLGYLTPDRQTSTLSGGEAQRLRLAAALDAEISGVLYLLDEPTVGLHPADTAGLVALLRELRDLGNTVVVIEHDPEVMRAADWLIDLGPGAGRHGGEVVGQGSWDSLLRQPGSVTGAWLARAGAPCPRRTPRPGDGGSILLRGVTLHNLKEVSLRLPTGCLTAVTGVSGSGKSTLVFDVLARAAQGLPHAGEVEGLPGPGGTVLAEQAAIARQRRSGVATYTGLYDGIRALFAASPAARAAGLTARDFSFNVRGGRCERCEGLGTVTSNLLFFEDVQVTCPACGGSRFERRVLDARWQGLSIADVLALSVEEALAVFAGQPRLRRGLELLDEAGLSYLELGRPLPTLSGGEAQRLGLARELIASRGAGALYLLDEPTAGLHPLDVERFLKLLHRLVDAGGTVIVVEHDRQLIREADWVVDLGPGGGEDGGRVIFEGPPAALAACPASVTGRFLAAACPG</sequence>
<evidence type="ECO:0000256" key="2">
    <source>
        <dbReference type="ARBA" id="ARBA00022490"/>
    </source>
</evidence>
<dbReference type="Proteomes" id="UP000659630">
    <property type="component" value="Unassembled WGS sequence"/>
</dbReference>
<evidence type="ECO:0000256" key="4">
    <source>
        <dbReference type="ARBA" id="ARBA00022737"/>
    </source>
</evidence>
<dbReference type="Pfam" id="PF17755">
    <property type="entry name" value="UvrA_DNA-bind"/>
    <property type="match status" value="1"/>
</dbReference>
<evidence type="ECO:0000256" key="15">
    <source>
        <dbReference type="ARBA" id="ARBA00039316"/>
    </source>
</evidence>
<dbReference type="RefSeq" id="WP_186888184.1">
    <property type="nucleotide sequence ID" value="NZ_JACONZ010000003.1"/>
</dbReference>
<keyword evidence="10" id="KW-0067">ATP-binding</keyword>
<dbReference type="InterPro" id="IPR041552">
    <property type="entry name" value="UvrA_DNA-bd"/>
</dbReference>
<evidence type="ECO:0000256" key="6">
    <source>
        <dbReference type="ARBA" id="ARBA00022763"/>
    </source>
</evidence>
<keyword evidence="5" id="KW-0547">Nucleotide-binding</keyword>
<dbReference type="PANTHER" id="PTHR43152">
    <property type="entry name" value="UVRABC SYSTEM PROTEIN A"/>
    <property type="match status" value="1"/>
</dbReference>
<comment type="subcellular location">
    <subcellularLocation>
        <location evidence="1">Cytoplasm</location>
    </subcellularLocation>
</comment>
<proteinExistence type="inferred from homology"/>
<keyword evidence="8" id="KW-0863">Zinc-finger</keyword>
<evidence type="ECO:0000256" key="12">
    <source>
        <dbReference type="ARBA" id="ARBA00023125"/>
    </source>
</evidence>
<dbReference type="Gene3D" id="1.20.1580.10">
    <property type="entry name" value="ABC transporter ATPase like domain"/>
    <property type="match status" value="2"/>
</dbReference>
<dbReference type="InterPro" id="IPR003439">
    <property type="entry name" value="ABC_transporter-like_ATP-bd"/>
</dbReference>
<keyword evidence="6" id="KW-0227">DNA damage</keyword>
<dbReference type="PROSITE" id="PS00211">
    <property type="entry name" value="ABC_TRANSPORTER_1"/>
    <property type="match status" value="2"/>
</dbReference>
<dbReference type="GO" id="GO:0005524">
    <property type="term" value="F:ATP binding"/>
    <property type="evidence" value="ECO:0007669"/>
    <property type="project" value="UniProtKB-KW"/>
</dbReference>
<keyword evidence="7" id="KW-0228">DNA excision</keyword>
<dbReference type="SUPFAM" id="SSF52540">
    <property type="entry name" value="P-loop containing nucleoside triphosphate hydrolases"/>
    <property type="match status" value="2"/>
</dbReference>
<keyword evidence="3" id="KW-0479">Metal-binding</keyword>
<evidence type="ECO:0000256" key="14">
    <source>
        <dbReference type="ARBA" id="ARBA00038000"/>
    </source>
</evidence>
<keyword evidence="9" id="KW-0862">Zinc</keyword>
<dbReference type="SMART" id="SM00382">
    <property type="entry name" value="AAA"/>
    <property type="match status" value="2"/>
</dbReference>
<evidence type="ECO:0000256" key="10">
    <source>
        <dbReference type="ARBA" id="ARBA00022840"/>
    </source>
</evidence>